<name>A0A376G350_9FLAO</name>
<gene>
    <name evidence="1" type="ORF">NCTC13456_00483</name>
</gene>
<evidence type="ECO:0000313" key="1">
    <source>
        <dbReference type="EMBL" id="STD53417.1"/>
    </source>
</evidence>
<dbReference type="Proteomes" id="UP000254737">
    <property type="component" value="Unassembled WGS sequence"/>
</dbReference>
<evidence type="ECO:0008006" key="3">
    <source>
        <dbReference type="Google" id="ProtNLM"/>
    </source>
</evidence>
<reference evidence="1 2" key="1">
    <citation type="submission" date="2018-06" db="EMBL/GenBank/DDBJ databases">
        <authorList>
            <consortium name="Pathogen Informatics"/>
            <person name="Doyle S."/>
        </authorList>
    </citation>
    <scope>NUCLEOTIDE SEQUENCE [LARGE SCALE GENOMIC DNA]</scope>
    <source>
        <strain evidence="1 2">NCTC13456</strain>
    </source>
</reference>
<dbReference type="AlphaFoldDB" id="A0A376G350"/>
<evidence type="ECO:0000313" key="2">
    <source>
        <dbReference type="Proteomes" id="UP000254737"/>
    </source>
</evidence>
<proteinExistence type="predicted"/>
<organism evidence="1 2">
    <name type="scientific">Empedobacter falsenii</name>
    <dbReference type="NCBI Taxonomy" id="343874"/>
    <lineage>
        <taxon>Bacteria</taxon>
        <taxon>Pseudomonadati</taxon>
        <taxon>Bacteroidota</taxon>
        <taxon>Flavobacteriia</taxon>
        <taxon>Flavobacteriales</taxon>
        <taxon>Weeksellaceae</taxon>
        <taxon>Empedobacter</taxon>
    </lineage>
</organism>
<dbReference type="InterPro" id="IPR016181">
    <property type="entry name" value="Acyl_CoA_acyltransferase"/>
</dbReference>
<accession>A0A376G350</accession>
<dbReference type="SUPFAM" id="SSF55729">
    <property type="entry name" value="Acyl-CoA N-acyltransferases (Nat)"/>
    <property type="match status" value="1"/>
</dbReference>
<dbReference type="RefSeq" id="WP_114998482.1">
    <property type="nucleotide sequence ID" value="NZ_UFXS01000001.1"/>
</dbReference>
<protein>
    <recommendedName>
        <fullName evidence="3">GNAT family N-acetyltransferase</fullName>
    </recommendedName>
</protein>
<sequence>MTFTNKIISHSDVSKETLVEIAEIKSVRWIYSLEEQLNWMNKNLKSNDYHLLIYANDIVIAYANFVVVEAFVNENSIQFMGIGNVCTLESGKGYGDILMKSINDTIITQNWKGVLLCKDYLISYYEKYDWILVEAYKISPQTRENILIFNFENKISKLELSNYKF</sequence>
<dbReference type="EMBL" id="UFXS01000001">
    <property type="protein sequence ID" value="STD53417.1"/>
    <property type="molecule type" value="Genomic_DNA"/>
</dbReference>
<dbReference type="Gene3D" id="3.40.630.30">
    <property type="match status" value="1"/>
</dbReference>